<proteinExistence type="predicted"/>
<feature type="non-terminal residue" evidence="1">
    <location>
        <position position="117"/>
    </location>
</feature>
<evidence type="ECO:0000313" key="1">
    <source>
        <dbReference type="EMBL" id="GAG38604.1"/>
    </source>
</evidence>
<accession>X0X5W9</accession>
<gene>
    <name evidence="1" type="ORF">S01H1_67435</name>
</gene>
<sequence>MRDAPAWRTNGYQATLHQGDFDLSVDAAQLQHGMHQIQFQGQSLPNFRLLRLSLPELDDPIPANLIAEAYTRGSDFIASYRPQSSYGFSPQVYWRAQVSGAIRGVEVMISMQTDVLD</sequence>
<comment type="caution">
    <text evidence="1">The sequence shown here is derived from an EMBL/GenBank/DDBJ whole genome shotgun (WGS) entry which is preliminary data.</text>
</comment>
<reference evidence="1" key="1">
    <citation type="journal article" date="2014" name="Front. Microbiol.">
        <title>High frequency of phylogenetically diverse reductive dehalogenase-homologous genes in deep subseafloor sedimentary metagenomes.</title>
        <authorList>
            <person name="Kawai M."/>
            <person name="Futagami T."/>
            <person name="Toyoda A."/>
            <person name="Takaki Y."/>
            <person name="Nishi S."/>
            <person name="Hori S."/>
            <person name="Arai W."/>
            <person name="Tsubouchi T."/>
            <person name="Morono Y."/>
            <person name="Uchiyama I."/>
            <person name="Ito T."/>
            <person name="Fujiyama A."/>
            <person name="Inagaki F."/>
            <person name="Takami H."/>
        </authorList>
    </citation>
    <scope>NUCLEOTIDE SEQUENCE</scope>
    <source>
        <strain evidence="1">Expedition CK06-06</strain>
    </source>
</reference>
<dbReference type="EMBL" id="BARS01044662">
    <property type="protein sequence ID" value="GAG38604.1"/>
    <property type="molecule type" value="Genomic_DNA"/>
</dbReference>
<name>X0X5W9_9ZZZZ</name>
<organism evidence="1">
    <name type="scientific">marine sediment metagenome</name>
    <dbReference type="NCBI Taxonomy" id="412755"/>
    <lineage>
        <taxon>unclassified sequences</taxon>
        <taxon>metagenomes</taxon>
        <taxon>ecological metagenomes</taxon>
    </lineage>
</organism>
<protein>
    <submittedName>
        <fullName evidence="1">Uncharacterized protein</fullName>
    </submittedName>
</protein>
<dbReference type="AlphaFoldDB" id="X0X5W9"/>